<dbReference type="GO" id="GO:0016787">
    <property type="term" value="F:hydrolase activity"/>
    <property type="evidence" value="ECO:0007669"/>
    <property type="project" value="UniProtKB-KW"/>
</dbReference>
<evidence type="ECO:0008006" key="4">
    <source>
        <dbReference type="Google" id="ProtNLM"/>
    </source>
</evidence>
<keyword evidence="2" id="KW-0378">Hydrolase</keyword>
<dbReference type="Gene3D" id="1.10.4080.10">
    <property type="entry name" value="ADP-ribosylation/Crystallin J1"/>
    <property type="match status" value="1"/>
</dbReference>
<dbReference type="AlphaFoldDB" id="A0A0F9SDB7"/>
<dbReference type="PANTHER" id="PTHR16222:SF24">
    <property type="entry name" value="ADP-RIBOSYLHYDROLASE ARH3"/>
    <property type="match status" value="1"/>
</dbReference>
<dbReference type="EMBL" id="LAZR01000700">
    <property type="protein sequence ID" value="KKN60282.1"/>
    <property type="molecule type" value="Genomic_DNA"/>
</dbReference>
<proteinExistence type="inferred from homology"/>
<reference evidence="3" key="1">
    <citation type="journal article" date="2015" name="Nature">
        <title>Complex archaea that bridge the gap between prokaryotes and eukaryotes.</title>
        <authorList>
            <person name="Spang A."/>
            <person name="Saw J.H."/>
            <person name="Jorgensen S.L."/>
            <person name="Zaremba-Niedzwiedzka K."/>
            <person name="Martijn J."/>
            <person name="Lind A.E."/>
            <person name="van Eijk R."/>
            <person name="Schleper C."/>
            <person name="Guy L."/>
            <person name="Ettema T.J."/>
        </authorList>
    </citation>
    <scope>NUCLEOTIDE SEQUENCE</scope>
</reference>
<comment type="caution">
    <text evidence="3">The sequence shown here is derived from an EMBL/GenBank/DDBJ whole genome shotgun (WGS) entry which is preliminary data.</text>
</comment>
<evidence type="ECO:0000256" key="2">
    <source>
        <dbReference type="ARBA" id="ARBA00022801"/>
    </source>
</evidence>
<dbReference type="InterPro" id="IPR005502">
    <property type="entry name" value="Ribosyl_crysJ1"/>
</dbReference>
<dbReference type="InterPro" id="IPR036705">
    <property type="entry name" value="Ribosyl_crysJ1_sf"/>
</dbReference>
<organism evidence="3">
    <name type="scientific">marine sediment metagenome</name>
    <dbReference type="NCBI Taxonomy" id="412755"/>
    <lineage>
        <taxon>unclassified sequences</taxon>
        <taxon>metagenomes</taxon>
        <taxon>ecological metagenomes</taxon>
    </lineage>
</organism>
<evidence type="ECO:0000313" key="3">
    <source>
        <dbReference type="EMBL" id="KKN60282.1"/>
    </source>
</evidence>
<dbReference type="PANTHER" id="PTHR16222">
    <property type="entry name" value="ADP-RIBOSYLGLYCOHYDROLASE"/>
    <property type="match status" value="1"/>
</dbReference>
<name>A0A0F9SDB7_9ZZZZ</name>
<dbReference type="SUPFAM" id="SSF101478">
    <property type="entry name" value="ADP-ribosylglycohydrolase"/>
    <property type="match status" value="1"/>
</dbReference>
<evidence type="ECO:0000256" key="1">
    <source>
        <dbReference type="ARBA" id="ARBA00010702"/>
    </source>
</evidence>
<protein>
    <recommendedName>
        <fullName evidence="4">ADP-ribosylglycohydrolase</fullName>
    </recommendedName>
</protein>
<gene>
    <name evidence="3" type="ORF">LCGC14_0533320</name>
</gene>
<accession>A0A0F9SDB7</accession>
<dbReference type="InterPro" id="IPR050792">
    <property type="entry name" value="ADP-ribosylglycohydrolase"/>
</dbReference>
<comment type="similarity">
    <text evidence="1">Belongs to the ADP-ribosylglycohydrolase family.</text>
</comment>
<dbReference type="Pfam" id="PF03747">
    <property type="entry name" value="ADP_ribosyl_GH"/>
    <property type="match status" value="1"/>
</dbReference>
<sequence>MLNPNPDILLYTAIGDAYCAACEYIKIKNPQDKKTQDKALKFEQYLSHPRHSNFPGTYTDDCAMSIGNTEVLLSDSWGKLDFANAWVDVFNRDPRDAYARSFQKFLEEVESGFEFLETIHPDSNKNGAAMRSSVFGVMPNPFNVLKVTTLQAKITHNTPGGLFGAQAVALMSHYAMYWHGPMTRGGLGSFLRTMLNPILKVDTSLANVFLEPWAGRIAGEELGIITALATFELLISCDSLLQILQKTIEWGGDTDSVAAIALGIASCRMPDDLPAFMHNQLEIGSNYGSVFLKDIGHKLMVKFSQ</sequence>